<evidence type="ECO:0000313" key="13">
    <source>
        <dbReference type="EMBL" id="KAG8543226.1"/>
    </source>
</evidence>
<proteinExistence type="inferred from homology"/>
<dbReference type="AlphaFoldDB" id="A0AAV6Z234"/>
<keyword evidence="7 11" id="KW-0472">Membrane</keyword>
<dbReference type="Pfam" id="PF21177">
    <property type="entry name" value="LIF-R_Ig-like"/>
    <property type="match status" value="1"/>
</dbReference>
<feature type="compositionally biased region" description="Polar residues" evidence="10">
    <location>
        <begin position="880"/>
        <end position="911"/>
    </location>
</feature>
<comment type="similarity">
    <text evidence="2">Belongs to the type I cytokine receptor family. Type 2 subfamily.</text>
</comment>
<name>A0AAV6Z234_ENGPU</name>
<evidence type="ECO:0000256" key="7">
    <source>
        <dbReference type="ARBA" id="ARBA00023136"/>
    </source>
</evidence>
<dbReference type="SMART" id="SM00060">
    <property type="entry name" value="FN3"/>
    <property type="match status" value="5"/>
</dbReference>
<dbReference type="PANTHER" id="PTHR48423">
    <property type="entry name" value="INTERLEUKIN-27 RECEPTOR SUBUNIT ALPHA"/>
    <property type="match status" value="1"/>
</dbReference>
<evidence type="ECO:0000256" key="10">
    <source>
        <dbReference type="SAM" id="MobiDB-lite"/>
    </source>
</evidence>
<dbReference type="FunFam" id="2.60.40.10:FF:000738">
    <property type="entry name" value="Leukemia inhibitory factor receptor"/>
    <property type="match status" value="1"/>
</dbReference>
<feature type="transmembrane region" description="Helical" evidence="11">
    <location>
        <begin position="684"/>
        <end position="710"/>
    </location>
</feature>
<dbReference type="InterPro" id="IPR013783">
    <property type="entry name" value="Ig-like_fold"/>
</dbReference>
<evidence type="ECO:0000256" key="2">
    <source>
        <dbReference type="ARBA" id="ARBA00008921"/>
    </source>
</evidence>
<keyword evidence="3 11" id="KW-0812">Transmembrane</keyword>
<evidence type="ECO:0000256" key="1">
    <source>
        <dbReference type="ARBA" id="ARBA00004479"/>
    </source>
</evidence>
<dbReference type="Gene3D" id="2.60.40.10">
    <property type="entry name" value="Immunoglobulins"/>
    <property type="match status" value="7"/>
</dbReference>
<dbReference type="Pfam" id="PF17971">
    <property type="entry name" value="LIFR_D2"/>
    <property type="match status" value="1"/>
</dbReference>
<dbReference type="Pfam" id="PF00041">
    <property type="entry name" value="fn3"/>
    <property type="match status" value="2"/>
</dbReference>
<evidence type="ECO:0000256" key="9">
    <source>
        <dbReference type="ARBA" id="ARBA00023180"/>
    </source>
</evidence>
<dbReference type="InterPro" id="IPR003961">
    <property type="entry name" value="FN3_dom"/>
</dbReference>
<evidence type="ECO:0000313" key="14">
    <source>
        <dbReference type="Proteomes" id="UP000824782"/>
    </source>
</evidence>
<evidence type="ECO:0000259" key="12">
    <source>
        <dbReference type="PROSITE" id="PS50853"/>
    </source>
</evidence>
<keyword evidence="14" id="KW-1185">Reference proteome</keyword>
<evidence type="ECO:0000256" key="5">
    <source>
        <dbReference type="ARBA" id="ARBA00022737"/>
    </source>
</evidence>
<evidence type="ECO:0000256" key="6">
    <source>
        <dbReference type="ARBA" id="ARBA00022989"/>
    </source>
</evidence>
<reference evidence="13" key="1">
    <citation type="thesis" date="2020" institute="ProQuest LLC" country="789 East Eisenhower Parkway, Ann Arbor, MI, USA">
        <title>Comparative Genomics and Chromosome Evolution.</title>
        <authorList>
            <person name="Mudd A.B."/>
        </authorList>
    </citation>
    <scope>NUCLEOTIDE SEQUENCE</scope>
    <source>
        <strain evidence="13">237g6f4</strain>
        <tissue evidence="13">Blood</tissue>
    </source>
</reference>
<keyword evidence="4" id="KW-0732">Signal</keyword>
<gene>
    <name evidence="13" type="ORF">GDO81_025180</name>
</gene>
<evidence type="ECO:0000256" key="3">
    <source>
        <dbReference type="ARBA" id="ARBA00022692"/>
    </source>
</evidence>
<feature type="domain" description="Fibronectin type-III" evidence="12">
    <location>
        <begin position="275"/>
        <end position="377"/>
    </location>
</feature>
<dbReference type="InterPro" id="IPR040817">
    <property type="entry name" value="LIFR_D2"/>
</dbReference>
<dbReference type="SUPFAM" id="SSF49265">
    <property type="entry name" value="Fibronectin type III"/>
    <property type="match status" value="3"/>
</dbReference>
<feature type="domain" description="Fibronectin type-III" evidence="12">
    <location>
        <begin position="576"/>
        <end position="684"/>
    </location>
</feature>
<protein>
    <recommendedName>
        <fullName evidence="12">Fibronectin type-III domain-containing protein</fullName>
    </recommendedName>
</protein>
<dbReference type="InterPro" id="IPR052672">
    <property type="entry name" value="Type1_Cytokine_Rcpt_Type2"/>
</dbReference>
<dbReference type="InterPro" id="IPR048497">
    <property type="entry name" value="LIF-R-like_Ig-like"/>
</dbReference>
<organism evidence="13 14">
    <name type="scientific">Engystomops pustulosus</name>
    <name type="common">Tungara frog</name>
    <name type="synonym">Physalaemus pustulosus</name>
    <dbReference type="NCBI Taxonomy" id="76066"/>
    <lineage>
        <taxon>Eukaryota</taxon>
        <taxon>Metazoa</taxon>
        <taxon>Chordata</taxon>
        <taxon>Craniata</taxon>
        <taxon>Vertebrata</taxon>
        <taxon>Euteleostomi</taxon>
        <taxon>Amphibia</taxon>
        <taxon>Batrachia</taxon>
        <taxon>Anura</taxon>
        <taxon>Neobatrachia</taxon>
        <taxon>Hyloidea</taxon>
        <taxon>Leptodactylidae</taxon>
        <taxon>Leiuperinae</taxon>
        <taxon>Engystomops</taxon>
    </lineage>
</organism>
<sequence>MNSTSFISGVKLSCEMNVLRDGYLLAVNETVVEYWFSHIEMFHWNWTSDFPLNCSSYSARVRCFVHEDYYNGEKWVSDWSASKTISADSSESVFPEDIVVPVGSSMNFCCNLDGGSRISAIKFKSDDVSLVDLGNSSSGIRLSNLQMSMPSGDNVVCLDQQKQFVTGTVVFVGYPPDRPQDFSCEARHLKVINCTWKAGRDTGLYGPDRGTKYTLYERFSQINTSCSGHNEDLDDYNCSFDIKKEQQLHEFLLLARNPLGTSNISLSLNVLERIHPYSVERFLIHDTSPSEVYLSWFLPGTFTSINLLCQIEIKPMHGETETRNVTLEGLNDSQYHCSLDNLHPFNVYDFRVRCASYDHFWKWSNWSSAKRHHTLTAAPSRKLDIWREIIKTPDEREVTVYWKHLTLREANGVVTSYRVTWRPLHSSEPPQETQLTADLNKTTINLTSSGEQDYEIYVTAMNSAGSSLPSRITTVQPPSDVSVERIEGEGDGINITWSPDPNVSCGYLVKWVPSGHLLDPSLMWKRFPSSAASGFISSKYFQAGLRYNVSLYGCRNDDHQLLKQMVVYAEELAPLVAPNFTIQETTSRSILVRWEAISEENLRGFLQGYLVYVVKQQNDSAFSRFQDLVRHTETKIKNITDPAVRVLKIEDLQSGTSYTLGLQAYTKGGMGPIKSFSVLTNDNAVGLILAILIPIVVAVVLGIVTSAICYQKREWIKETFYPDIPNPENSKALQFPKNVAEGGKTIKTLEMNRCTPSSVEVVEPFPKILDTELNSPLSDSGQIPEDGSEEDNPAGIIYTQPATHDDTSNPVLDGSASPSVVYIDVQSMYQPQANSEEEPDIDFAGGYKPQMQLPINSVNMDNQASTEDEVAASSGYRPQENPNTWAGDSPGSPTSMGSENASFGSPCSVNSRHFLIPPVDTKDSLKPTHVGWSISSLFQTKQEE</sequence>
<dbReference type="EMBL" id="WNYA01003771">
    <property type="protein sequence ID" value="KAG8543226.1"/>
    <property type="molecule type" value="Genomic_DNA"/>
</dbReference>
<keyword evidence="9" id="KW-0325">Glycoprotein</keyword>
<dbReference type="FunFam" id="2.60.40.10:FF:001289">
    <property type="entry name" value="Oncostatin-M-specific receptor subunit beta"/>
    <property type="match status" value="1"/>
</dbReference>
<dbReference type="InterPro" id="IPR036116">
    <property type="entry name" value="FN3_sf"/>
</dbReference>
<dbReference type="Pfam" id="PF25552">
    <property type="entry name" value="LIFR_D4"/>
    <property type="match status" value="1"/>
</dbReference>
<dbReference type="Proteomes" id="UP000824782">
    <property type="component" value="Unassembled WGS sequence"/>
</dbReference>
<keyword evidence="6 11" id="KW-1133">Transmembrane helix</keyword>
<feature type="region of interest" description="Disordered" evidence="10">
    <location>
        <begin position="864"/>
        <end position="915"/>
    </location>
</feature>
<accession>A0AAV6Z234</accession>
<feature type="region of interest" description="Disordered" evidence="10">
    <location>
        <begin position="773"/>
        <end position="816"/>
    </location>
</feature>
<keyword evidence="5" id="KW-0677">Repeat</keyword>
<feature type="domain" description="Fibronectin type-III" evidence="12">
    <location>
        <begin position="379"/>
        <end position="480"/>
    </location>
</feature>
<comment type="caution">
    <text evidence="13">The sequence shown here is derived from an EMBL/GenBank/DDBJ whole genome shotgun (WGS) entry which is preliminary data.</text>
</comment>
<evidence type="ECO:0000256" key="4">
    <source>
        <dbReference type="ARBA" id="ARBA00022729"/>
    </source>
</evidence>
<dbReference type="PANTHER" id="PTHR48423:SF2">
    <property type="entry name" value="INTERLEUKIN-12 RECEPTOR SUBUNIT BETA-2"/>
    <property type="match status" value="1"/>
</dbReference>
<evidence type="ECO:0000256" key="8">
    <source>
        <dbReference type="ARBA" id="ARBA00023170"/>
    </source>
</evidence>
<dbReference type="PROSITE" id="PS50853">
    <property type="entry name" value="FN3"/>
    <property type="match status" value="3"/>
</dbReference>
<dbReference type="CDD" id="cd00063">
    <property type="entry name" value="FN3"/>
    <property type="match status" value="3"/>
</dbReference>
<keyword evidence="8" id="KW-0675">Receptor</keyword>
<dbReference type="GO" id="GO:0005886">
    <property type="term" value="C:plasma membrane"/>
    <property type="evidence" value="ECO:0007669"/>
    <property type="project" value="UniProtKB-ARBA"/>
</dbReference>
<comment type="subcellular location">
    <subcellularLocation>
        <location evidence="1">Membrane</location>
        <topology evidence="1">Single-pass type I membrane protein</topology>
    </subcellularLocation>
</comment>
<evidence type="ECO:0000256" key="11">
    <source>
        <dbReference type="SAM" id="Phobius"/>
    </source>
</evidence>